<dbReference type="PROSITE" id="PS00708">
    <property type="entry name" value="PRO_ENDOPEP_SER"/>
    <property type="match status" value="1"/>
</dbReference>
<sequence length="684" mass="78700">MKETIRKDHVIENFFGVEVADPYRWLEDEILPDTKKWTEMQNERTRALLDGQVQKESINKRLKELYDYEKYSTPEKKGDYYYFFKNDGLQNQPVYYRTLSFEDDVFEVVLDPNQLSHEGTAAIMNISFNHDGTLMAYAVSYNGSDWEEVKVKDLKTGSDYPETLKWCKFSSFAWSGDSSGFFYNRYPDPLTVNPGEDSYYNRVYFHQVNTSQTEDELIYEEPDRKERIFYPSITEDHQYLILHVTLGTEPVNEIYYKHLTDSDSFKPLIEKVPAYFTFLGNDGSTLYFETNDCAPKGKLISVDLENPAQENWKELVSEKDDPIAFCKMVNGKFIVCTMHDAHYKMTIHEKNGSLPTELPLPDFITINDVKGTSSSPEMFVSYTSFLHPLKVIEYDFNTGKLMNVFDKQGSESTEKFETKQIFYPSKDRTVVPMFLTYKKGLELNGDNPVLLYGYGGYTACMTPSYSPSQKMWMEQGGIYAVANIRGGGEYGQEWHRAALFEKRQNSFDDFIAASEWLIQEKYTNSNKLAIMGVSNGGLLVGACITQRPELFGAALCLVPVTDMLRFQRFTVGRFWTTEFGNAEKSEHDFKFLYSYSPLHNVKKGKEYPPTLISTADTDDRVVPMHAKKFAATLQEAQSGNNPIILRVEKNAGHGQGKPLSKVIEEEVDLYTFLFKELKIVFKES</sequence>
<dbReference type="GO" id="GO:0005829">
    <property type="term" value="C:cytosol"/>
    <property type="evidence" value="ECO:0007669"/>
    <property type="project" value="TreeGrafter"/>
</dbReference>
<organism evidence="9 10">
    <name type="scientific">Cytobacillus depressus</name>
    <dbReference type="NCBI Taxonomy" id="1602942"/>
    <lineage>
        <taxon>Bacteria</taxon>
        <taxon>Bacillati</taxon>
        <taxon>Bacillota</taxon>
        <taxon>Bacilli</taxon>
        <taxon>Bacillales</taxon>
        <taxon>Bacillaceae</taxon>
        <taxon>Cytobacillus</taxon>
    </lineage>
</organism>
<dbReference type="Pfam" id="PF00326">
    <property type="entry name" value="Peptidase_S9"/>
    <property type="match status" value="1"/>
</dbReference>
<evidence type="ECO:0000259" key="7">
    <source>
        <dbReference type="Pfam" id="PF00326"/>
    </source>
</evidence>
<keyword evidence="5" id="KW-0378">Hydrolase</keyword>
<dbReference type="Proteomes" id="UP000481030">
    <property type="component" value="Unassembled WGS sequence"/>
</dbReference>
<dbReference type="InterPro" id="IPR001375">
    <property type="entry name" value="Peptidase_S9_cat"/>
</dbReference>
<dbReference type="InterPro" id="IPR002471">
    <property type="entry name" value="Pept_S9_AS"/>
</dbReference>
<reference evidence="9 10" key="1">
    <citation type="journal article" date="2016" name="Antonie Van Leeuwenhoek">
        <title>Bacillus depressus sp. nov., isolated from soil of a sunflower field.</title>
        <authorList>
            <person name="Wei X."/>
            <person name="Xin D."/>
            <person name="Xin Y."/>
            <person name="Zhang H."/>
            <person name="Wang T."/>
            <person name="Zhang J."/>
        </authorList>
    </citation>
    <scope>NUCLEOTIDE SEQUENCE [LARGE SCALE GENOMIC DNA]</scope>
    <source>
        <strain evidence="9 10">BZ1</strain>
    </source>
</reference>
<evidence type="ECO:0000256" key="5">
    <source>
        <dbReference type="ARBA" id="ARBA00022801"/>
    </source>
</evidence>
<proteinExistence type="inferred from homology"/>
<dbReference type="InterPro" id="IPR029058">
    <property type="entry name" value="AB_hydrolase_fold"/>
</dbReference>
<dbReference type="EC" id="3.4.21.26" evidence="3"/>
<dbReference type="FunFam" id="3.40.50.1820:FF:000005">
    <property type="entry name" value="Prolyl endopeptidase"/>
    <property type="match status" value="1"/>
</dbReference>
<dbReference type="GO" id="GO:0006508">
    <property type="term" value="P:proteolysis"/>
    <property type="evidence" value="ECO:0007669"/>
    <property type="project" value="UniProtKB-KW"/>
</dbReference>
<dbReference type="GO" id="GO:0070012">
    <property type="term" value="F:oligopeptidase activity"/>
    <property type="evidence" value="ECO:0007669"/>
    <property type="project" value="TreeGrafter"/>
</dbReference>
<dbReference type="InterPro" id="IPR002470">
    <property type="entry name" value="Peptidase_S9A"/>
</dbReference>
<dbReference type="AlphaFoldDB" id="A0A6L3V4F8"/>
<evidence type="ECO:0000256" key="2">
    <source>
        <dbReference type="ARBA" id="ARBA00005228"/>
    </source>
</evidence>
<dbReference type="InterPro" id="IPR023302">
    <property type="entry name" value="Pept_S9A_N"/>
</dbReference>
<feature type="domain" description="Peptidase S9A N-terminal" evidence="8">
    <location>
        <begin position="3"/>
        <end position="401"/>
    </location>
</feature>
<dbReference type="PRINTS" id="PR00862">
    <property type="entry name" value="PROLIGOPTASE"/>
</dbReference>
<dbReference type="PANTHER" id="PTHR42881:SF2">
    <property type="entry name" value="PROLYL ENDOPEPTIDASE"/>
    <property type="match status" value="1"/>
</dbReference>
<comment type="catalytic activity">
    <reaction evidence="1">
        <text>Hydrolysis of Pro-|-Xaa &gt;&gt; Ala-|-Xaa in oligopeptides.</text>
        <dbReference type="EC" id="3.4.21.26"/>
    </reaction>
</comment>
<name>A0A6L3V4F8_9BACI</name>
<evidence type="ECO:0000256" key="4">
    <source>
        <dbReference type="ARBA" id="ARBA00022670"/>
    </source>
</evidence>
<evidence type="ECO:0000256" key="3">
    <source>
        <dbReference type="ARBA" id="ARBA00011897"/>
    </source>
</evidence>
<evidence type="ECO:0000256" key="1">
    <source>
        <dbReference type="ARBA" id="ARBA00001070"/>
    </source>
</evidence>
<evidence type="ECO:0000259" key="8">
    <source>
        <dbReference type="Pfam" id="PF02897"/>
    </source>
</evidence>
<feature type="domain" description="Peptidase S9 prolyl oligopeptidase catalytic" evidence="7">
    <location>
        <begin position="464"/>
        <end position="678"/>
    </location>
</feature>
<evidence type="ECO:0000313" key="10">
    <source>
        <dbReference type="Proteomes" id="UP000481030"/>
    </source>
</evidence>
<dbReference type="SUPFAM" id="SSF53474">
    <property type="entry name" value="alpha/beta-Hydrolases"/>
    <property type="match status" value="1"/>
</dbReference>
<dbReference type="Pfam" id="PF02897">
    <property type="entry name" value="Peptidase_S9_N"/>
    <property type="match status" value="1"/>
</dbReference>
<accession>A0A6L3V4F8</accession>
<dbReference type="GO" id="GO:0004252">
    <property type="term" value="F:serine-type endopeptidase activity"/>
    <property type="evidence" value="ECO:0007669"/>
    <property type="project" value="UniProtKB-EC"/>
</dbReference>
<comment type="caution">
    <text evidence="9">The sequence shown here is derived from an EMBL/GenBank/DDBJ whole genome shotgun (WGS) entry which is preliminary data.</text>
</comment>
<gene>
    <name evidence="9" type="ORF">F7731_12990</name>
</gene>
<dbReference type="SUPFAM" id="SSF50993">
    <property type="entry name" value="Peptidase/esterase 'gauge' domain"/>
    <property type="match status" value="1"/>
</dbReference>
<dbReference type="Gene3D" id="3.40.50.1820">
    <property type="entry name" value="alpha/beta hydrolase"/>
    <property type="match status" value="1"/>
</dbReference>
<dbReference type="EMBL" id="WBOS01000005">
    <property type="protein sequence ID" value="KAB2334916.1"/>
    <property type="molecule type" value="Genomic_DNA"/>
</dbReference>
<keyword evidence="4" id="KW-0645">Protease</keyword>
<keyword evidence="6" id="KW-0720">Serine protease</keyword>
<comment type="similarity">
    <text evidence="2">Belongs to the peptidase S9A family.</text>
</comment>
<evidence type="ECO:0000313" key="9">
    <source>
        <dbReference type="EMBL" id="KAB2334916.1"/>
    </source>
</evidence>
<dbReference type="Gene3D" id="2.130.10.120">
    <property type="entry name" value="Prolyl oligopeptidase, N-terminal domain"/>
    <property type="match status" value="1"/>
</dbReference>
<dbReference type="OrthoDB" id="9801421at2"/>
<dbReference type="InterPro" id="IPR051167">
    <property type="entry name" value="Prolyl_oligopep/macrocyclase"/>
</dbReference>
<dbReference type="PANTHER" id="PTHR42881">
    <property type="entry name" value="PROLYL ENDOPEPTIDASE"/>
    <property type="match status" value="1"/>
</dbReference>
<evidence type="ECO:0000256" key="6">
    <source>
        <dbReference type="ARBA" id="ARBA00022825"/>
    </source>
</evidence>
<protein>
    <recommendedName>
        <fullName evidence="3">prolyl oligopeptidase</fullName>
        <ecNumber evidence="3">3.4.21.26</ecNumber>
    </recommendedName>
</protein>
<keyword evidence="10" id="KW-1185">Reference proteome</keyword>